<name>A0A1H9PJS9_9GAMM</name>
<protein>
    <submittedName>
        <fullName evidence="2">Uncharacterized protein</fullName>
    </submittedName>
</protein>
<dbReference type="AlphaFoldDB" id="A0A1H9PJS9"/>
<reference evidence="2 3" key="1">
    <citation type="submission" date="2016-10" db="EMBL/GenBank/DDBJ databases">
        <authorList>
            <person name="de Groot N.N."/>
        </authorList>
    </citation>
    <scope>NUCLEOTIDE SEQUENCE [LARGE SCALE GENOMIC DNA]</scope>
    <source>
        <strain evidence="2 3">DSM 378</strain>
    </source>
</reference>
<gene>
    <name evidence="2" type="ORF">SAMN04244573_03711</name>
</gene>
<dbReference type="Proteomes" id="UP000199267">
    <property type="component" value="Unassembled WGS sequence"/>
</dbReference>
<sequence>MINRLTCVKDTHFDLCPGACRNTWSDKHAGHATANRSAPFTVSILQDSHWQPVGSRAARSALPKFRYGMTDYSSYPSNGFILCTPNSPGEERIFQEDTIRLSHDFFTKYVLRYAQPIRRILTRSGLPRPDCGLDSMDPSSSRCWIGDGNHKNHHAAKMQQRPPRQVASTRCSATSRDRRRGKICNSARVKSAQESVMTDKPSATHPTCQGVEPVVVAGERTPRGSCATGHVPGRVSEGDAAVGNPGAAHPTC</sequence>
<evidence type="ECO:0000256" key="1">
    <source>
        <dbReference type="SAM" id="MobiDB-lite"/>
    </source>
</evidence>
<dbReference type="EMBL" id="FOFJ01000055">
    <property type="protein sequence ID" value="SER48472.1"/>
    <property type="molecule type" value="Genomic_DNA"/>
</dbReference>
<evidence type="ECO:0000313" key="3">
    <source>
        <dbReference type="Proteomes" id="UP000199267"/>
    </source>
</evidence>
<accession>A0A1H9PJS9</accession>
<feature type="region of interest" description="Disordered" evidence="1">
    <location>
        <begin position="225"/>
        <end position="252"/>
    </location>
</feature>
<proteinExistence type="predicted"/>
<evidence type="ECO:0000313" key="2">
    <source>
        <dbReference type="EMBL" id="SER48472.1"/>
    </source>
</evidence>
<feature type="region of interest" description="Disordered" evidence="1">
    <location>
        <begin position="187"/>
        <end position="208"/>
    </location>
</feature>
<organism evidence="2 3">
    <name type="scientific">Azotobacter beijerinckii</name>
    <dbReference type="NCBI Taxonomy" id="170623"/>
    <lineage>
        <taxon>Bacteria</taxon>
        <taxon>Pseudomonadati</taxon>
        <taxon>Pseudomonadota</taxon>
        <taxon>Gammaproteobacteria</taxon>
        <taxon>Pseudomonadales</taxon>
        <taxon>Pseudomonadaceae</taxon>
        <taxon>Azotobacter</taxon>
    </lineage>
</organism>